<dbReference type="RefSeq" id="WP_184068768.1">
    <property type="nucleotide sequence ID" value="NZ_JACHNZ010000020.1"/>
</dbReference>
<dbReference type="Proteomes" id="UP000566324">
    <property type="component" value="Unassembled WGS sequence"/>
</dbReference>
<dbReference type="InterPro" id="IPR007667">
    <property type="entry name" value="Hypoxia_induced_domain"/>
</dbReference>
<reference evidence="6 7" key="1">
    <citation type="submission" date="2020-08" db="EMBL/GenBank/DDBJ databases">
        <title>Genomic Encyclopedia of Type Strains, Phase IV (KMG-IV): sequencing the most valuable type-strain genomes for metagenomic binning, comparative biology and taxonomic classification.</title>
        <authorList>
            <person name="Goeker M."/>
        </authorList>
    </citation>
    <scope>NUCLEOTIDE SEQUENCE [LARGE SCALE GENOMIC DNA]</scope>
    <source>
        <strain evidence="6 7">DSM 17328</strain>
    </source>
</reference>
<feature type="domain" description="HIG1" evidence="5">
    <location>
        <begin position="1"/>
        <end position="67"/>
    </location>
</feature>
<protein>
    <recommendedName>
        <fullName evidence="5">HIG1 domain-containing protein</fullName>
    </recommendedName>
</protein>
<keyword evidence="1 4" id="KW-0812">Transmembrane</keyword>
<comment type="caution">
    <text evidence="6">The sequence shown here is derived from an EMBL/GenBank/DDBJ whole genome shotgun (WGS) entry which is preliminary data.</text>
</comment>
<keyword evidence="7" id="KW-1185">Reference proteome</keyword>
<dbReference type="AlphaFoldDB" id="A0A7W7B1N9"/>
<dbReference type="Pfam" id="PF04588">
    <property type="entry name" value="HIG_1_N"/>
    <property type="match status" value="1"/>
</dbReference>
<evidence type="ECO:0000313" key="6">
    <source>
        <dbReference type="EMBL" id="MBB4632366.1"/>
    </source>
</evidence>
<evidence type="ECO:0000259" key="5">
    <source>
        <dbReference type="PROSITE" id="PS51503"/>
    </source>
</evidence>
<dbReference type="NCBIfam" id="NF033233">
    <property type="entry name" value="twin_helix"/>
    <property type="match status" value="1"/>
</dbReference>
<organism evidence="6 7">
    <name type="scientific">Sphingosinicella soli</name>
    <dbReference type="NCBI Taxonomy" id="333708"/>
    <lineage>
        <taxon>Bacteria</taxon>
        <taxon>Pseudomonadati</taxon>
        <taxon>Pseudomonadota</taxon>
        <taxon>Alphaproteobacteria</taxon>
        <taxon>Sphingomonadales</taxon>
        <taxon>Sphingosinicellaceae</taxon>
        <taxon>Sphingosinicella</taxon>
    </lineage>
</organism>
<accession>A0A7W7B1N9</accession>
<evidence type="ECO:0000256" key="2">
    <source>
        <dbReference type="ARBA" id="ARBA00022989"/>
    </source>
</evidence>
<evidence type="ECO:0000256" key="3">
    <source>
        <dbReference type="ARBA" id="ARBA00023136"/>
    </source>
</evidence>
<feature type="transmembrane region" description="Helical" evidence="4">
    <location>
        <begin position="46"/>
        <end position="63"/>
    </location>
</feature>
<evidence type="ECO:0000256" key="1">
    <source>
        <dbReference type="ARBA" id="ARBA00022692"/>
    </source>
</evidence>
<name>A0A7W7B1N9_9SPHN</name>
<dbReference type="PROSITE" id="PS51503">
    <property type="entry name" value="HIG1"/>
    <property type="match status" value="1"/>
</dbReference>
<evidence type="ECO:0000313" key="7">
    <source>
        <dbReference type="Proteomes" id="UP000566324"/>
    </source>
</evidence>
<dbReference type="Gene3D" id="6.10.140.1320">
    <property type="match status" value="1"/>
</dbReference>
<gene>
    <name evidence="6" type="ORF">GGQ98_001991</name>
</gene>
<keyword evidence="3 4" id="KW-0472">Membrane</keyword>
<dbReference type="EMBL" id="JACHNZ010000020">
    <property type="protein sequence ID" value="MBB4632366.1"/>
    <property type="molecule type" value="Genomic_DNA"/>
</dbReference>
<evidence type="ECO:0000256" key="4">
    <source>
        <dbReference type="SAM" id="Phobius"/>
    </source>
</evidence>
<sequence>MTGLVIALIVIGALATAAVLVRGIIVMARGKDITGRQSNRLMSYRVLLQGLTVLLVIVLILMTRNGG</sequence>
<proteinExistence type="predicted"/>
<feature type="transmembrane region" description="Helical" evidence="4">
    <location>
        <begin position="6"/>
        <end position="25"/>
    </location>
</feature>
<keyword evidence="2 4" id="KW-1133">Transmembrane helix</keyword>